<dbReference type="GO" id="GO:0003677">
    <property type="term" value="F:DNA binding"/>
    <property type="evidence" value="ECO:0007669"/>
    <property type="project" value="InterPro"/>
</dbReference>
<name>A0A8S5MBY4_9CAUD</name>
<dbReference type="Pfam" id="PF01381">
    <property type="entry name" value="HTH_3"/>
    <property type="match status" value="1"/>
</dbReference>
<dbReference type="EMBL" id="BK014870">
    <property type="protein sequence ID" value="DAD79680.1"/>
    <property type="molecule type" value="Genomic_DNA"/>
</dbReference>
<dbReference type="Gene3D" id="1.10.260.40">
    <property type="entry name" value="lambda repressor-like DNA-binding domains"/>
    <property type="match status" value="1"/>
</dbReference>
<evidence type="ECO:0000313" key="2">
    <source>
        <dbReference type="EMBL" id="DAD79680.1"/>
    </source>
</evidence>
<protein>
    <submittedName>
        <fullName evidence="2">Helix-turn-helix domain protein</fullName>
    </submittedName>
</protein>
<feature type="domain" description="HTH cro/C1-type" evidence="1">
    <location>
        <begin position="8"/>
        <end position="62"/>
    </location>
</feature>
<dbReference type="PROSITE" id="PS50943">
    <property type="entry name" value="HTH_CROC1"/>
    <property type="match status" value="1"/>
</dbReference>
<organism evidence="2">
    <name type="scientific">Myoviridae sp. ct9Fw19</name>
    <dbReference type="NCBI Taxonomy" id="2826624"/>
    <lineage>
        <taxon>Viruses</taxon>
        <taxon>Duplodnaviria</taxon>
        <taxon>Heunggongvirae</taxon>
        <taxon>Uroviricota</taxon>
        <taxon>Caudoviricetes</taxon>
    </lineage>
</organism>
<dbReference type="InterPro" id="IPR001387">
    <property type="entry name" value="Cro/C1-type_HTH"/>
</dbReference>
<proteinExistence type="predicted"/>
<reference evidence="2" key="1">
    <citation type="journal article" date="2021" name="Proc. Natl. Acad. Sci. U.S.A.">
        <title>A Catalog of Tens of Thousands of Viruses from Human Metagenomes Reveals Hidden Associations with Chronic Diseases.</title>
        <authorList>
            <person name="Tisza M.J."/>
            <person name="Buck C.B."/>
        </authorList>
    </citation>
    <scope>NUCLEOTIDE SEQUENCE</scope>
    <source>
        <strain evidence="2">Ct9Fw19</strain>
    </source>
</reference>
<sequence length="86" mass="9517">MEKPSMNIRALRKARGMTLTEFACRCDVSIASAHQWEVGISFPSADKLPIIAAILGCTIDDLYDMAAYGDTIMLYDDEPSLCRKEA</sequence>
<dbReference type="SMART" id="SM00530">
    <property type="entry name" value="HTH_XRE"/>
    <property type="match status" value="1"/>
</dbReference>
<dbReference type="CDD" id="cd00093">
    <property type="entry name" value="HTH_XRE"/>
    <property type="match status" value="1"/>
</dbReference>
<accession>A0A8S5MBY4</accession>
<evidence type="ECO:0000259" key="1">
    <source>
        <dbReference type="PROSITE" id="PS50943"/>
    </source>
</evidence>
<dbReference type="InterPro" id="IPR010982">
    <property type="entry name" value="Lambda_DNA-bd_dom_sf"/>
</dbReference>
<dbReference type="SUPFAM" id="SSF47413">
    <property type="entry name" value="lambda repressor-like DNA-binding domains"/>
    <property type="match status" value="1"/>
</dbReference>